<organism evidence="1 2">
    <name type="scientific">Argiope bruennichi</name>
    <name type="common">Wasp spider</name>
    <name type="synonym">Aranea bruennichi</name>
    <dbReference type="NCBI Taxonomy" id="94029"/>
    <lineage>
        <taxon>Eukaryota</taxon>
        <taxon>Metazoa</taxon>
        <taxon>Ecdysozoa</taxon>
        <taxon>Arthropoda</taxon>
        <taxon>Chelicerata</taxon>
        <taxon>Arachnida</taxon>
        <taxon>Araneae</taxon>
        <taxon>Araneomorphae</taxon>
        <taxon>Entelegynae</taxon>
        <taxon>Araneoidea</taxon>
        <taxon>Araneidae</taxon>
        <taxon>Argiope</taxon>
    </lineage>
</organism>
<gene>
    <name evidence="1" type="ORF">HNY73_023187</name>
</gene>
<reference evidence="1" key="2">
    <citation type="submission" date="2020-06" db="EMBL/GenBank/DDBJ databases">
        <authorList>
            <person name="Sheffer M."/>
        </authorList>
    </citation>
    <scope>NUCLEOTIDE SEQUENCE</scope>
</reference>
<sequence>MHRHLTRCRVGKSPSLRVQGRRSFLESAPPSMTFRKTSERRNDPTSNFVTVYAIQLQAQEMDVLQQNPIIIIMVRSGMRCAAISHGGKTDLRSQRLGLIAHLIRGGELPQSGLFTKRYSKSSFPGMNAEHDSCSSVDGKVLPPLFKNKHFVANCSEASEEEPTTCIRFNQYGSHSPSPFRRRIARRLRTLLRG</sequence>
<keyword evidence="2" id="KW-1185">Reference proteome</keyword>
<dbReference type="AlphaFoldDB" id="A0A8T0E4L6"/>
<reference evidence="1" key="1">
    <citation type="journal article" date="2020" name="bioRxiv">
        <title>Chromosome-level reference genome of the European wasp spider Argiope bruennichi: a resource for studies on range expansion and evolutionary adaptation.</title>
        <authorList>
            <person name="Sheffer M.M."/>
            <person name="Hoppe A."/>
            <person name="Krehenwinkel H."/>
            <person name="Uhl G."/>
            <person name="Kuss A.W."/>
            <person name="Jensen L."/>
            <person name="Jensen C."/>
            <person name="Gillespie R.G."/>
            <person name="Hoff K.J."/>
            <person name="Prost S."/>
        </authorList>
    </citation>
    <scope>NUCLEOTIDE SEQUENCE</scope>
</reference>
<accession>A0A8T0E4L6</accession>
<evidence type="ECO:0000313" key="2">
    <source>
        <dbReference type="Proteomes" id="UP000807504"/>
    </source>
</evidence>
<evidence type="ECO:0000313" key="1">
    <source>
        <dbReference type="EMBL" id="KAF8765199.1"/>
    </source>
</evidence>
<proteinExistence type="predicted"/>
<dbReference type="EMBL" id="JABXBU010002231">
    <property type="protein sequence ID" value="KAF8765199.1"/>
    <property type="molecule type" value="Genomic_DNA"/>
</dbReference>
<dbReference type="Proteomes" id="UP000807504">
    <property type="component" value="Unassembled WGS sequence"/>
</dbReference>
<comment type="caution">
    <text evidence="1">The sequence shown here is derived from an EMBL/GenBank/DDBJ whole genome shotgun (WGS) entry which is preliminary data.</text>
</comment>
<name>A0A8T0E4L6_ARGBR</name>
<protein>
    <submittedName>
        <fullName evidence="1">Uncharacterized protein</fullName>
    </submittedName>
</protein>